<proteinExistence type="predicted"/>
<accession>A0ABT1C393</accession>
<dbReference type="EMBL" id="JAMXQS010000003">
    <property type="protein sequence ID" value="MCO6049285.1"/>
    <property type="molecule type" value="Genomic_DNA"/>
</dbReference>
<reference evidence="1 2" key="1">
    <citation type="submission" date="2022-06" db="EMBL/GenBank/DDBJ databases">
        <title>Mesorhizobium sp. strain RP14 Genome sequencing and assembly.</title>
        <authorList>
            <person name="Kim I."/>
        </authorList>
    </citation>
    <scope>NUCLEOTIDE SEQUENCE [LARGE SCALE GENOMIC DNA]</scope>
    <source>
        <strain evidence="2">RP14(2022)</strain>
    </source>
</reference>
<dbReference type="RefSeq" id="WP_252816967.1">
    <property type="nucleotide sequence ID" value="NZ_JAMXQS010000003.1"/>
</dbReference>
<sequence>MTLEDIEALLHLAQTRDMASFAVTLNGTSLRLEFDANAEEKQASAQEPELQPNAQTITAPVVGLFRARHPLATSEPTNTVEAGTPAAFIQSGPLLFVARASSKGQTGNALVEEGEGVGFGTKLFEVV</sequence>
<protein>
    <recommendedName>
        <fullName evidence="3">Lipoyl-binding domain-containing protein</fullName>
    </recommendedName>
</protein>
<evidence type="ECO:0000313" key="1">
    <source>
        <dbReference type="EMBL" id="MCO6049285.1"/>
    </source>
</evidence>
<organism evidence="1 2">
    <name type="scientific">Mesorhizobium liriopis</name>
    <dbReference type="NCBI Taxonomy" id="2953882"/>
    <lineage>
        <taxon>Bacteria</taxon>
        <taxon>Pseudomonadati</taxon>
        <taxon>Pseudomonadota</taxon>
        <taxon>Alphaproteobacteria</taxon>
        <taxon>Hyphomicrobiales</taxon>
        <taxon>Phyllobacteriaceae</taxon>
        <taxon>Mesorhizobium</taxon>
    </lineage>
</organism>
<name>A0ABT1C393_9HYPH</name>
<keyword evidence="2" id="KW-1185">Reference proteome</keyword>
<gene>
    <name evidence="1" type="ORF">NGM99_05710</name>
</gene>
<comment type="caution">
    <text evidence="1">The sequence shown here is derived from an EMBL/GenBank/DDBJ whole genome shotgun (WGS) entry which is preliminary data.</text>
</comment>
<dbReference type="Proteomes" id="UP001205906">
    <property type="component" value="Unassembled WGS sequence"/>
</dbReference>
<evidence type="ECO:0000313" key="2">
    <source>
        <dbReference type="Proteomes" id="UP001205906"/>
    </source>
</evidence>
<dbReference type="Gene3D" id="2.40.50.100">
    <property type="match status" value="1"/>
</dbReference>
<evidence type="ECO:0008006" key="3">
    <source>
        <dbReference type="Google" id="ProtNLM"/>
    </source>
</evidence>